<evidence type="ECO:0000256" key="1">
    <source>
        <dbReference type="ARBA" id="ARBA00001462"/>
    </source>
</evidence>
<dbReference type="GO" id="GO:0031222">
    <property type="term" value="P:arabinan catabolic process"/>
    <property type="evidence" value="ECO:0007669"/>
    <property type="project" value="UniProtKB-UniPathway"/>
</dbReference>
<keyword evidence="7" id="KW-0326">Glycosidase</keyword>
<dbReference type="Gene3D" id="2.60.40.1180">
    <property type="entry name" value="Golgi alpha-mannosidase II"/>
    <property type="match status" value="1"/>
</dbReference>
<evidence type="ECO:0000256" key="3">
    <source>
        <dbReference type="ARBA" id="ARBA00007186"/>
    </source>
</evidence>
<evidence type="ECO:0000313" key="11">
    <source>
        <dbReference type="EnsemblFungi" id="MAPG_11631T0"/>
    </source>
</evidence>
<evidence type="ECO:0000256" key="5">
    <source>
        <dbReference type="ARBA" id="ARBA00022801"/>
    </source>
</evidence>
<dbReference type="InterPro" id="IPR013780">
    <property type="entry name" value="Glyco_hydro_b"/>
</dbReference>
<keyword evidence="6" id="KW-0119">Carbohydrate metabolism</keyword>
<evidence type="ECO:0000256" key="4">
    <source>
        <dbReference type="ARBA" id="ARBA00012670"/>
    </source>
</evidence>
<dbReference type="PANTHER" id="PTHR43576">
    <property type="entry name" value="ALPHA-L-ARABINOFURANOSIDASE C-RELATED"/>
    <property type="match status" value="1"/>
</dbReference>
<accession>A0A0C4EFS5</accession>
<dbReference type="EMBL" id="ADBL01002890">
    <property type="status" value="NOT_ANNOTATED_CDS"/>
    <property type="molecule type" value="Genomic_DNA"/>
</dbReference>
<dbReference type="EnsemblFungi" id="MAPG_11631T0">
    <property type="protein sequence ID" value="MAPG_11631T0"/>
    <property type="gene ID" value="MAPG_11631"/>
</dbReference>
<evidence type="ECO:0000259" key="9">
    <source>
        <dbReference type="SMART" id="SM00813"/>
    </source>
</evidence>
<protein>
    <recommendedName>
        <fullName evidence="4">non-reducing end alpha-L-arabinofuranosidase</fullName>
        <ecNumber evidence="4">3.2.1.55</ecNumber>
    </recommendedName>
</protein>
<dbReference type="UniPathway" id="UPA00667"/>
<dbReference type="Pfam" id="PF06964">
    <property type="entry name" value="Alpha-L-AF_C"/>
    <property type="match status" value="1"/>
</dbReference>
<reference evidence="10" key="1">
    <citation type="submission" date="2010-05" db="EMBL/GenBank/DDBJ databases">
        <title>The Genome Sequence of Magnaporthe poae strain ATCC 64411.</title>
        <authorList>
            <consortium name="The Broad Institute Genome Sequencing Platform"/>
            <consortium name="Broad Institute Genome Sequencing Center for Infectious Disease"/>
            <person name="Ma L.-J."/>
            <person name="Dead R."/>
            <person name="Young S."/>
            <person name="Zeng Q."/>
            <person name="Koehrsen M."/>
            <person name="Alvarado L."/>
            <person name="Berlin A."/>
            <person name="Chapman S.B."/>
            <person name="Chen Z."/>
            <person name="Freedman E."/>
            <person name="Gellesch M."/>
            <person name="Goldberg J."/>
            <person name="Griggs A."/>
            <person name="Gujja S."/>
            <person name="Heilman E.R."/>
            <person name="Heiman D."/>
            <person name="Hepburn T."/>
            <person name="Howarth C."/>
            <person name="Jen D."/>
            <person name="Larson L."/>
            <person name="Mehta T."/>
            <person name="Neiman D."/>
            <person name="Pearson M."/>
            <person name="Roberts A."/>
            <person name="Saif S."/>
            <person name="Shea T."/>
            <person name="Shenoy N."/>
            <person name="Sisk P."/>
            <person name="Stolte C."/>
            <person name="Sykes S."/>
            <person name="Walk T."/>
            <person name="White J."/>
            <person name="Yandava C."/>
            <person name="Haas B."/>
            <person name="Nusbaum C."/>
            <person name="Birren B."/>
        </authorList>
    </citation>
    <scope>NUCLEOTIDE SEQUENCE</scope>
    <source>
        <strain evidence="10">ATCC 64411</strain>
    </source>
</reference>
<dbReference type="eggNOG" id="ENOG502QRW4">
    <property type="taxonomic scope" value="Eukaryota"/>
</dbReference>
<feature type="domain" description="Alpha-L-arabinofuranosidase C-terminal" evidence="9">
    <location>
        <begin position="235"/>
        <end position="389"/>
    </location>
</feature>
<dbReference type="InterPro" id="IPR055235">
    <property type="entry name" value="ASD1_cat"/>
</dbReference>
<dbReference type="EC" id="3.2.1.55" evidence="4"/>
<dbReference type="GO" id="GO:0046373">
    <property type="term" value="P:L-arabinose metabolic process"/>
    <property type="evidence" value="ECO:0007669"/>
    <property type="project" value="InterPro"/>
</dbReference>
<dbReference type="GO" id="GO:0046556">
    <property type="term" value="F:alpha-L-arabinofuranosidase activity"/>
    <property type="evidence" value="ECO:0007669"/>
    <property type="project" value="UniProtKB-EC"/>
</dbReference>
<evidence type="ECO:0000313" key="10">
    <source>
        <dbReference type="EMBL" id="KLU92729.1"/>
    </source>
</evidence>
<evidence type="ECO:0000256" key="8">
    <source>
        <dbReference type="ARBA" id="ARBA00037415"/>
    </source>
</evidence>
<dbReference type="Proteomes" id="UP000011715">
    <property type="component" value="Unassembled WGS sequence"/>
</dbReference>
<dbReference type="SUPFAM" id="SSF51011">
    <property type="entry name" value="Glycosyl hydrolase domain"/>
    <property type="match status" value="1"/>
</dbReference>
<proteinExistence type="inferred from homology"/>
<reference evidence="10" key="3">
    <citation type="submission" date="2011-03" db="EMBL/GenBank/DDBJ databases">
        <title>Annotation of Magnaporthe poae ATCC 64411.</title>
        <authorList>
            <person name="Ma L.-J."/>
            <person name="Dead R."/>
            <person name="Young S.K."/>
            <person name="Zeng Q."/>
            <person name="Gargeya S."/>
            <person name="Fitzgerald M."/>
            <person name="Haas B."/>
            <person name="Abouelleil A."/>
            <person name="Alvarado L."/>
            <person name="Arachchi H.M."/>
            <person name="Berlin A."/>
            <person name="Brown A."/>
            <person name="Chapman S.B."/>
            <person name="Chen Z."/>
            <person name="Dunbar C."/>
            <person name="Freedman E."/>
            <person name="Gearin G."/>
            <person name="Gellesch M."/>
            <person name="Goldberg J."/>
            <person name="Griggs A."/>
            <person name="Gujja S."/>
            <person name="Heiman D."/>
            <person name="Howarth C."/>
            <person name="Larson L."/>
            <person name="Lui A."/>
            <person name="MacDonald P.J.P."/>
            <person name="Mehta T."/>
            <person name="Montmayeur A."/>
            <person name="Murphy C."/>
            <person name="Neiman D."/>
            <person name="Pearson M."/>
            <person name="Priest M."/>
            <person name="Roberts A."/>
            <person name="Saif S."/>
            <person name="Shea T."/>
            <person name="Shenoy N."/>
            <person name="Sisk P."/>
            <person name="Stolte C."/>
            <person name="Sykes S."/>
            <person name="Yandava C."/>
            <person name="Wortman J."/>
            <person name="Nusbaum C."/>
            <person name="Birren B."/>
        </authorList>
    </citation>
    <scope>NUCLEOTIDE SEQUENCE</scope>
    <source>
        <strain evidence="10">ATCC 64411</strain>
    </source>
</reference>
<dbReference type="VEuPathDB" id="FungiDB:MAPG_11631"/>
<evidence type="ECO:0000256" key="7">
    <source>
        <dbReference type="ARBA" id="ARBA00023295"/>
    </source>
</evidence>
<reference evidence="12" key="2">
    <citation type="submission" date="2010-05" db="EMBL/GenBank/DDBJ databases">
        <title>The genome sequence of Magnaporthe poae strain ATCC 64411.</title>
        <authorList>
            <person name="Ma L.-J."/>
            <person name="Dead R."/>
            <person name="Young S."/>
            <person name="Zeng Q."/>
            <person name="Koehrsen M."/>
            <person name="Alvarado L."/>
            <person name="Berlin A."/>
            <person name="Chapman S.B."/>
            <person name="Chen Z."/>
            <person name="Freedman E."/>
            <person name="Gellesch M."/>
            <person name="Goldberg J."/>
            <person name="Griggs A."/>
            <person name="Gujja S."/>
            <person name="Heilman E.R."/>
            <person name="Heiman D."/>
            <person name="Hepburn T."/>
            <person name="Howarth C."/>
            <person name="Jen D."/>
            <person name="Larson L."/>
            <person name="Mehta T."/>
            <person name="Neiman D."/>
            <person name="Pearson M."/>
            <person name="Roberts A."/>
            <person name="Saif S."/>
            <person name="Shea T."/>
            <person name="Shenoy N."/>
            <person name="Sisk P."/>
            <person name="Stolte C."/>
            <person name="Sykes S."/>
            <person name="Walk T."/>
            <person name="White J."/>
            <person name="Yandava C."/>
            <person name="Haas B."/>
            <person name="Nusbaum C."/>
            <person name="Birren B."/>
        </authorList>
    </citation>
    <scope>NUCLEOTIDE SEQUENCE [LARGE SCALE GENOMIC DNA]</scope>
    <source>
        <strain evidence="12">ATCC 64411 / 73-15</strain>
    </source>
</reference>
<comment type="pathway">
    <text evidence="2">Glycan metabolism; L-arabinan degradation.</text>
</comment>
<evidence type="ECO:0000256" key="2">
    <source>
        <dbReference type="ARBA" id="ARBA00004834"/>
    </source>
</evidence>
<keyword evidence="12" id="KW-1185">Reference proteome</keyword>
<dbReference type="SUPFAM" id="SSF51445">
    <property type="entry name" value="(Trans)glycosidases"/>
    <property type="match status" value="1"/>
</dbReference>
<dbReference type="OrthoDB" id="3032304at2759"/>
<gene>
    <name evidence="10" type="ORF">MAPG_11631</name>
</gene>
<reference evidence="11" key="4">
    <citation type="journal article" date="2015" name="G3 (Bethesda)">
        <title>Genome sequences of three phytopathogenic species of the Magnaporthaceae family of fungi.</title>
        <authorList>
            <person name="Okagaki L.H."/>
            <person name="Nunes C.C."/>
            <person name="Sailsbery J."/>
            <person name="Clay B."/>
            <person name="Brown D."/>
            <person name="John T."/>
            <person name="Oh Y."/>
            <person name="Young N."/>
            <person name="Fitzgerald M."/>
            <person name="Haas B.J."/>
            <person name="Zeng Q."/>
            <person name="Young S."/>
            <person name="Adiconis X."/>
            <person name="Fan L."/>
            <person name="Levin J.Z."/>
            <person name="Mitchell T.K."/>
            <person name="Okubara P.A."/>
            <person name="Farman M.L."/>
            <person name="Kohn L.M."/>
            <person name="Birren B."/>
            <person name="Ma L.-J."/>
            <person name="Dean R.A."/>
        </authorList>
    </citation>
    <scope>NUCLEOTIDE SEQUENCE</scope>
    <source>
        <strain evidence="11">ATCC 64411 / 73-15</strain>
    </source>
</reference>
<dbReference type="InterPro" id="IPR010720">
    <property type="entry name" value="Alpha-L-AF_C"/>
</dbReference>
<comment type="function">
    <text evidence="8">Alpha-L-arabinofuranosidase involved in the degradation of arabinoxylan, a major component of plant hemicellulose. Acts only on small linear 1,5-alpha-linked L-arabinofuranosyl oligosaccharides.</text>
</comment>
<sequence length="398" mass="44763">MTTFTKVSDEETPIIHVDADRKLSKIDPMIYGGFTEHMGRCIYGGIYDPSSPLADGHGFRTDVIEALREINVPVIRYPGGNFVATYHWQDGVGPRDRRPRRPELAWLGVETNEFGTDEFMAWLDVLSRGREKRVEPYLCLNMGTGTLDEALAWVEYCNGTGDTHYANMRRRNGHPEPYKVKYWALGNEAWGPWQIEQMTQKDYAKKAIQWSKALRLLDPSITLILCGKTGLSSWDQYSQWVGMANIAQSVNVISPLTTSARGLLRQTTWWPLLLFSRHMKGWTVGCHVRCGSYTGETRPAWLRGALENGAPWLDVSASVDDEGWASLAVVNIHETTSFETEVKGVGGEVAVYTVTGESADVVNTEGNEVVGIKESSWDGKGRFSFPRLSLTMLRWKSW</sequence>
<dbReference type="AlphaFoldDB" id="A0A0C4EFS5"/>
<organism evidence="11 12">
    <name type="scientific">Magnaporthiopsis poae (strain ATCC 64411 / 73-15)</name>
    <name type="common">Kentucky bluegrass fungus</name>
    <name type="synonym">Magnaporthe poae</name>
    <dbReference type="NCBI Taxonomy" id="644358"/>
    <lineage>
        <taxon>Eukaryota</taxon>
        <taxon>Fungi</taxon>
        <taxon>Dikarya</taxon>
        <taxon>Ascomycota</taxon>
        <taxon>Pezizomycotina</taxon>
        <taxon>Sordariomycetes</taxon>
        <taxon>Sordariomycetidae</taxon>
        <taxon>Magnaporthales</taxon>
        <taxon>Magnaporthaceae</taxon>
        <taxon>Magnaporthiopsis</taxon>
    </lineage>
</organism>
<dbReference type="Pfam" id="PF22848">
    <property type="entry name" value="ASD1_dom"/>
    <property type="match status" value="1"/>
</dbReference>
<dbReference type="STRING" id="644358.A0A0C4EFS5"/>
<dbReference type="Gene3D" id="3.20.20.80">
    <property type="entry name" value="Glycosidases"/>
    <property type="match status" value="1"/>
</dbReference>
<evidence type="ECO:0000313" key="12">
    <source>
        <dbReference type="Proteomes" id="UP000011715"/>
    </source>
</evidence>
<dbReference type="EMBL" id="GL876985">
    <property type="protein sequence ID" value="KLU92729.1"/>
    <property type="molecule type" value="Genomic_DNA"/>
</dbReference>
<keyword evidence="5" id="KW-0378">Hydrolase</keyword>
<comment type="similarity">
    <text evidence="3">Belongs to the glycosyl hydrolase 51 family.</text>
</comment>
<comment type="catalytic activity">
    <reaction evidence="1">
        <text>Hydrolysis of terminal non-reducing alpha-L-arabinofuranoside residues in alpha-L-arabinosides.</text>
        <dbReference type="EC" id="3.2.1.55"/>
    </reaction>
</comment>
<dbReference type="SMART" id="SM00813">
    <property type="entry name" value="Alpha-L-AF_C"/>
    <property type="match status" value="1"/>
</dbReference>
<evidence type="ECO:0000256" key="6">
    <source>
        <dbReference type="ARBA" id="ARBA00023277"/>
    </source>
</evidence>
<name>A0A0C4EFS5_MAGP6</name>
<reference evidence="11" key="5">
    <citation type="submission" date="2015-06" db="UniProtKB">
        <authorList>
            <consortium name="EnsemblFungi"/>
        </authorList>
    </citation>
    <scope>IDENTIFICATION</scope>
    <source>
        <strain evidence="11">ATCC 64411</strain>
    </source>
</reference>
<dbReference type="OMA" id="FRWEDSV"/>
<dbReference type="PANTHER" id="PTHR43576:SF3">
    <property type="entry name" value="ALPHA-L-ARABINOFURANOSIDASE C"/>
    <property type="match status" value="1"/>
</dbReference>
<dbReference type="EMBL" id="ADBL01002891">
    <property type="status" value="NOT_ANNOTATED_CDS"/>
    <property type="molecule type" value="Genomic_DNA"/>
</dbReference>
<dbReference type="InterPro" id="IPR017853">
    <property type="entry name" value="GH"/>
</dbReference>